<accession>A0A316YXU2</accession>
<reference evidence="3 4" key="1">
    <citation type="journal article" date="2018" name="Mol. Biol. Evol.">
        <title>Broad Genomic Sampling Reveals a Smut Pathogenic Ancestry of the Fungal Clade Ustilaginomycotina.</title>
        <authorList>
            <person name="Kijpornyongpan T."/>
            <person name="Mondo S.J."/>
            <person name="Barry K."/>
            <person name="Sandor L."/>
            <person name="Lee J."/>
            <person name="Lipzen A."/>
            <person name="Pangilinan J."/>
            <person name="LaButti K."/>
            <person name="Hainaut M."/>
            <person name="Henrissat B."/>
            <person name="Grigoriev I.V."/>
            <person name="Spatafora J.W."/>
            <person name="Aime M.C."/>
        </authorList>
    </citation>
    <scope>NUCLEOTIDE SEQUENCE [LARGE SCALE GENOMIC DNA]</scope>
    <source>
        <strain evidence="3 4">MCA 4198</strain>
    </source>
</reference>
<keyword evidence="2" id="KW-1133">Transmembrane helix</keyword>
<dbReference type="RefSeq" id="XP_025381277.1">
    <property type="nucleotide sequence ID" value="XM_025520746.1"/>
</dbReference>
<gene>
    <name evidence="3" type="ORF">FA10DRAFT_264670</name>
</gene>
<keyword evidence="2" id="KW-0812">Transmembrane</keyword>
<dbReference type="GO" id="GO:0051082">
    <property type="term" value="F:unfolded protein binding"/>
    <property type="evidence" value="ECO:0007669"/>
    <property type="project" value="TreeGrafter"/>
</dbReference>
<evidence type="ECO:0008006" key="5">
    <source>
        <dbReference type="Google" id="ProtNLM"/>
    </source>
</evidence>
<feature type="transmembrane region" description="Helical" evidence="2">
    <location>
        <begin position="164"/>
        <end position="185"/>
    </location>
</feature>
<feature type="transmembrane region" description="Helical" evidence="2">
    <location>
        <begin position="7"/>
        <end position="25"/>
    </location>
</feature>
<dbReference type="OrthoDB" id="5229808at2759"/>
<dbReference type="GO" id="GO:0006888">
    <property type="term" value="P:endoplasmic reticulum to Golgi vesicle-mediated transport"/>
    <property type="evidence" value="ECO:0007669"/>
    <property type="project" value="TreeGrafter"/>
</dbReference>
<keyword evidence="2" id="KW-0472">Membrane</keyword>
<feature type="transmembrane region" description="Helical" evidence="2">
    <location>
        <begin position="84"/>
        <end position="103"/>
    </location>
</feature>
<dbReference type="InParanoid" id="A0A316YXU2"/>
<evidence type="ECO:0000256" key="1">
    <source>
        <dbReference type="SAM" id="MobiDB-lite"/>
    </source>
</evidence>
<dbReference type="EMBL" id="KZ819634">
    <property type="protein sequence ID" value="PWN94079.1"/>
    <property type="molecule type" value="Genomic_DNA"/>
</dbReference>
<protein>
    <recommendedName>
        <fullName evidence="5">Shr3 amino acid permease chaperone</fullName>
    </recommendedName>
</protein>
<sequence length="225" mass="24837">MGFRTGFVIVSVAFLYGVLFITSIYDFPLLYTEYGPRDVDAAERFYLTLYNGPTAISALLHGMIGLGIMGLLAKLHRWTEMAKWFDGASLALLMGSIGMYGGVQVPNIRLLSDPSNESLILRSSIRTQRENYIKSRVDAGFMTREQAEGTPLGYPLSADERESALRILAAGNTIVMLLLAGVVLMQASEWWLERSERIEADQKREREMKELGVGAGSASGKSKAE</sequence>
<dbReference type="STRING" id="215250.A0A316YXU2"/>
<dbReference type="InterPro" id="IPR013248">
    <property type="entry name" value="Psh3/Shr3"/>
</dbReference>
<dbReference type="Proteomes" id="UP000245768">
    <property type="component" value="Unassembled WGS sequence"/>
</dbReference>
<evidence type="ECO:0000256" key="2">
    <source>
        <dbReference type="SAM" id="Phobius"/>
    </source>
</evidence>
<name>A0A316YXU2_9BASI</name>
<dbReference type="Pfam" id="PF08229">
    <property type="entry name" value="SHR3_chaperone"/>
    <property type="match status" value="1"/>
</dbReference>
<proteinExistence type="predicted"/>
<dbReference type="PANTHER" id="PTHR28228">
    <property type="entry name" value="SECRETORY COMPONENT PROTEIN SHR3"/>
    <property type="match status" value="1"/>
</dbReference>
<dbReference type="SMART" id="SM00786">
    <property type="entry name" value="SHR3_chaperone"/>
    <property type="match status" value="1"/>
</dbReference>
<evidence type="ECO:0000313" key="3">
    <source>
        <dbReference type="EMBL" id="PWN94079.1"/>
    </source>
</evidence>
<keyword evidence="4" id="KW-1185">Reference proteome</keyword>
<dbReference type="PANTHER" id="PTHR28228:SF1">
    <property type="entry name" value="SECRETORY COMPONENT PROTEIN SHR3"/>
    <property type="match status" value="1"/>
</dbReference>
<feature type="transmembrane region" description="Helical" evidence="2">
    <location>
        <begin position="45"/>
        <end position="72"/>
    </location>
</feature>
<feature type="compositionally biased region" description="Low complexity" evidence="1">
    <location>
        <begin position="216"/>
        <end position="225"/>
    </location>
</feature>
<organism evidence="3 4">
    <name type="scientific">Acaromyces ingoldii</name>
    <dbReference type="NCBI Taxonomy" id="215250"/>
    <lineage>
        <taxon>Eukaryota</taxon>
        <taxon>Fungi</taxon>
        <taxon>Dikarya</taxon>
        <taxon>Basidiomycota</taxon>
        <taxon>Ustilaginomycotina</taxon>
        <taxon>Exobasidiomycetes</taxon>
        <taxon>Exobasidiales</taxon>
        <taxon>Cryptobasidiaceae</taxon>
        <taxon>Acaromyces</taxon>
    </lineage>
</organism>
<dbReference type="GeneID" id="37042662"/>
<evidence type="ECO:0000313" key="4">
    <source>
        <dbReference type="Proteomes" id="UP000245768"/>
    </source>
</evidence>
<dbReference type="GO" id="GO:0005789">
    <property type="term" value="C:endoplasmic reticulum membrane"/>
    <property type="evidence" value="ECO:0007669"/>
    <property type="project" value="TreeGrafter"/>
</dbReference>
<dbReference type="AlphaFoldDB" id="A0A316YXU2"/>
<feature type="region of interest" description="Disordered" evidence="1">
    <location>
        <begin position="202"/>
        <end position="225"/>
    </location>
</feature>